<evidence type="ECO:0000256" key="7">
    <source>
        <dbReference type="ARBA" id="ARBA00012161"/>
    </source>
</evidence>
<keyword evidence="10" id="KW-0479">Metal-binding</keyword>
<feature type="region of interest" description="Disordered" evidence="18">
    <location>
        <begin position="52"/>
        <end position="80"/>
    </location>
</feature>
<evidence type="ECO:0000256" key="8">
    <source>
        <dbReference type="ARBA" id="ARBA00022490"/>
    </source>
</evidence>
<dbReference type="Gramene" id="Zm00001eb377600_T001">
    <property type="protein sequence ID" value="Zm00001eb377600_P001"/>
    <property type="gene ID" value="Zm00001eb377600"/>
</dbReference>
<dbReference type="GO" id="GO:0000288">
    <property type="term" value="P:nuclear-transcribed mRNA catabolic process, deadenylation-dependent decay"/>
    <property type="evidence" value="ECO:0000318"/>
    <property type="project" value="GO_Central"/>
</dbReference>
<evidence type="ECO:0000256" key="15">
    <source>
        <dbReference type="ARBA" id="ARBA00023163"/>
    </source>
</evidence>
<evidence type="ECO:0000256" key="16">
    <source>
        <dbReference type="ARBA" id="ARBA00023242"/>
    </source>
</evidence>
<organism evidence="19 20">
    <name type="scientific">Zea mays</name>
    <name type="common">Maize</name>
    <dbReference type="NCBI Taxonomy" id="4577"/>
    <lineage>
        <taxon>Eukaryota</taxon>
        <taxon>Viridiplantae</taxon>
        <taxon>Streptophyta</taxon>
        <taxon>Embryophyta</taxon>
        <taxon>Tracheophyta</taxon>
        <taxon>Spermatophyta</taxon>
        <taxon>Magnoliopsida</taxon>
        <taxon>Liliopsida</taxon>
        <taxon>Poales</taxon>
        <taxon>Poaceae</taxon>
        <taxon>PACMAD clade</taxon>
        <taxon>Panicoideae</taxon>
        <taxon>Andropogonodae</taxon>
        <taxon>Andropogoneae</taxon>
        <taxon>Tripsacinae</taxon>
        <taxon>Zea</taxon>
    </lineage>
</organism>
<reference evidence="19" key="2">
    <citation type="submission" date="2019-07" db="EMBL/GenBank/DDBJ databases">
        <authorList>
            <person name="Seetharam A."/>
            <person name="Woodhouse M."/>
            <person name="Cannon E."/>
        </authorList>
    </citation>
    <scope>NUCLEOTIDE SEQUENCE [LARGE SCALE GENOMIC DNA]</scope>
    <source>
        <strain evidence="19">cv. B73</strain>
    </source>
</reference>
<reference evidence="20" key="1">
    <citation type="journal article" date="2009" name="Science">
        <title>The B73 maize genome: complexity, diversity, and dynamics.</title>
        <authorList>
            <person name="Schnable P.S."/>
            <person name="Ware D."/>
            <person name="Fulton R.S."/>
            <person name="Stein J.C."/>
            <person name="Wei F."/>
            <person name="Pasternak S."/>
            <person name="Liang C."/>
            <person name="Zhang J."/>
            <person name="Fulton L."/>
            <person name="Graves T.A."/>
            <person name="Minx P."/>
            <person name="Reily A.D."/>
            <person name="Courtney L."/>
            <person name="Kruchowski S.S."/>
            <person name="Tomlinson C."/>
            <person name="Strong C."/>
            <person name="Delehaunty K."/>
            <person name="Fronick C."/>
            <person name="Courtney B."/>
            <person name="Rock S.M."/>
            <person name="Belter E."/>
            <person name="Du F."/>
            <person name="Kim K."/>
            <person name="Abbott R.M."/>
            <person name="Cotton M."/>
            <person name="Levy A."/>
            <person name="Marchetto P."/>
            <person name="Ochoa K."/>
            <person name="Jackson S.M."/>
            <person name="Gillam B."/>
            <person name="Chen W."/>
            <person name="Yan L."/>
            <person name="Higginbotham J."/>
            <person name="Cardenas M."/>
            <person name="Waligorski J."/>
            <person name="Applebaum E."/>
            <person name="Phelps L."/>
            <person name="Falcone J."/>
            <person name="Kanchi K."/>
            <person name="Thane T."/>
            <person name="Scimone A."/>
            <person name="Thane N."/>
            <person name="Henke J."/>
            <person name="Wang T."/>
            <person name="Ruppert J."/>
            <person name="Shah N."/>
            <person name="Rotter K."/>
            <person name="Hodges J."/>
            <person name="Ingenthron E."/>
            <person name="Cordes M."/>
            <person name="Kohlberg S."/>
            <person name="Sgro J."/>
            <person name="Delgado B."/>
            <person name="Mead K."/>
            <person name="Chinwalla A."/>
            <person name="Leonard S."/>
            <person name="Crouse K."/>
            <person name="Collura K."/>
            <person name="Kudrna D."/>
            <person name="Currie J."/>
            <person name="He R."/>
            <person name="Angelova A."/>
            <person name="Rajasekar S."/>
            <person name="Mueller T."/>
            <person name="Lomeli R."/>
            <person name="Scara G."/>
            <person name="Ko A."/>
            <person name="Delaney K."/>
            <person name="Wissotski M."/>
            <person name="Lopez G."/>
            <person name="Campos D."/>
            <person name="Braidotti M."/>
            <person name="Ashley E."/>
            <person name="Golser W."/>
            <person name="Kim H."/>
            <person name="Lee S."/>
            <person name="Lin J."/>
            <person name="Dujmic Z."/>
            <person name="Kim W."/>
            <person name="Talag J."/>
            <person name="Zuccolo A."/>
            <person name="Fan C."/>
            <person name="Sebastian A."/>
            <person name="Kramer M."/>
            <person name="Spiegel L."/>
            <person name="Nascimento L."/>
            <person name="Zutavern T."/>
            <person name="Miller B."/>
            <person name="Ambroise C."/>
            <person name="Muller S."/>
            <person name="Spooner W."/>
            <person name="Narechania A."/>
            <person name="Ren L."/>
            <person name="Wei S."/>
            <person name="Kumari S."/>
            <person name="Faga B."/>
            <person name="Levy M.J."/>
            <person name="McMahan L."/>
            <person name="Van Buren P."/>
            <person name="Vaughn M.W."/>
            <person name="Ying K."/>
            <person name="Yeh C.-T."/>
            <person name="Emrich S.J."/>
            <person name="Jia Y."/>
            <person name="Kalyanaraman A."/>
            <person name="Hsia A.-P."/>
            <person name="Barbazuk W.B."/>
            <person name="Baucom R.S."/>
            <person name="Brutnell T.P."/>
            <person name="Carpita N.C."/>
            <person name="Chaparro C."/>
            <person name="Chia J.-M."/>
            <person name="Deragon J.-M."/>
            <person name="Estill J.C."/>
            <person name="Fu Y."/>
            <person name="Jeddeloh J.A."/>
            <person name="Han Y."/>
            <person name="Lee H."/>
            <person name="Li P."/>
            <person name="Lisch D.R."/>
            <person name="Liu S."/>
            <person name="Liu Z."/>
            <person name="Nagel D.H."/>
            <person name="McCann M.C."/>
            <person name="SanMiguel P."/>
            <person name="Myers A.M."/>
            <person name="Nettleton D."/>
            <person name="Nguyen J."/>
            <person name="Penning B.W."/>
            <person name="Ponnala L."/>
            <person name="Schneider K.L."/>
            <person name="Schwartz D.C."/>
            <person name="Sharma A."/>
            <person name="Soderlund C."/>
            <person name="Springer N.M."/>
            <person name="Sun Q."/>
            <person name="Wang H."/>
            <person name="Waterman M."/>
            <person name="Westerman R."/>
            <person name="Wolfgruber T.K."/>
            <person name="Yang L."/>
            <person name="Yu Y."/>
            <person name="Zhang L."/>
            <person name="Zhou S."/>
            <person name="Zhu Q."/>
            <person name="Bennetzen J.L."/>
            <person name="Dawe R.K."/>
            <person name="Jiang J."/>
            <person name="Jiang N."/>
            <person name="Presting G.G."/>
            <person name="Wessler S.R."/>
            <person name="Aluru S."/>
            <person name="Martienssen R.A."/>
            <person name="Clifton S.W."/>
            <person name="McCombie W.R."/>
            <person name="Wing R.A."/>
            <person name="Wilson R.K."/>
        </authorList>
    </citation>
    <scope>NUCLEOTIDE SEQUENCE [LARGE SCALE GENOMIC DNA]</scope>
    <source>
        <strain evidence="20">cv. B73</strain>
    </source>
</reference>
<dbReference type="PANTHER" id="PTHR10797">
    <property type="entry name" value="CCR4-NOT TRANSCRIPTION COMPLEX SUBUNIT"/>
    <property type="match status" value="1"/>
</dbReference>
<keyword evidence="20" id="KW-1185">Reference proteome</keyword>
<evidence type="ECO:0000313" key="19">
    <source>
        <dbReference type="EnsemblPlants" id="Zm00001eb377600_P001"/>
    </source>
</evidence>
<dbReference type="GO" id="GO:0000932">
    <property type="term" value="C:P-body"/>
    <property type="evidence" value="ECO:0000318"/>
    <property type="project" value="GO_Central"/>
</dbReference>
<dbReference type="InterPro" id="IPR036397">
    <property type="entry name" value="RNaseH_sf"/>
</dbReference>
<sequence>MQREVGPQVQPMPPHAAAAVKKRGPPWPAAAGNWNPRLWDWDRRALTARPSADALRLAGGQPHQATEVHRQGAGGSGALKLQLGPRECSATPTDASPTSSPPASGQILVVRPSKQVRSGSPGSVGGGGAANGGAGYPMFQSELIHVPPPPCSRPRYVMAPPLVFTSIGASMNAAVRDVWASNFDEELSNLSAVLPRYPCVCLDTEFPGAVHDSDMPRYMRGPRESYELVKRNVDDLKLLQVGIALSGPAGRFPIAWQFNIRGFDPALHPHAPASIAMLREQGMDFAMLNEFGIDPEDFAAGFRRSGLACGWLTWTAFSGSYDFGYLAKALTGGQPLPDTLDGFLALVRRLFGHSVFDVKHLARCCALRGGLEQVATALGVKRAAGRAHCAGSDSLLTTDVLLLMMDRFFRNVDVLAHAGTIVDLT</sequence>
<dbReference type="GO" id="GO:0030015">
    <property type="term" value="C:CCR4-NOT core complex"/>
    <property type="evidence" value="ECO:0000318"/>
    <property type="project" value="GO_Central"/>
</dbReference>
<evidence type="ECO:0000256" key="2">
    <source>
        <dbReference type="ARBA" id="ARBA00001968"/>
    </source>
</evidence>
<evidence type="ECO:0000256" key="3">
    <source>
        <dbReference type="ARBA" id="ARBA00004123"/>
    </source>
</evidence>
<comment type="subcellular location">
    <subcellularLocation>
        <location evidence="4">Cytoplasm</location>
    </subcellularLocation>
    <subcellularLocation>
        <location evidence="3">Nucleus</location>
    </subcellularLocation>
</comment>
<evidence type="ECO:0000256" key="18">
    <source>
        <dbReference type="SAM" id="MobiDB-lite"/>
    </source>
</evidence>
<comment type="similarity">
    <text evidence="5">Belongs to the CAF1 family.</text>
</comment>
<accession>A0A804QYU7</accession>
<dbReference type="GO" id="GO:0005634">
    <property type="term" value="C:nucleus"/>
    <property type="evidence" value="ECO:0007669"/>
    <property type="project" value="UniProtKB-SubCell"/>
</dbReference>
<comment type="cofactor">
    <cofactor evidence="2">
        <name>a divalent metal cation</name>
        <dbReference type="ChEBI" id="CHEBI:60240"/>
    </cofactor>
</comment>
<keyword evidence="16" id="KW-0539">Nucleus</keyword>
<evidence type="ECO:0000256" key="10">
    <source>
        <dbReference type="ARBA" id="ARBA00022723"/>
    </source>
</evidence>
<evidence type="ECO:0000256" key="17">
    <source>
        <dbReference type="ARBA" id="ARBA00025148"/>
    </source>
</evidence>
<dbReference type="InterPro" id="IPR012337">
    <property type="entry name" value="RNaseH-like_sf"/>
</dbReference>
<evidence type="ECO:0000256" key="5">
    <source>
        <dbReference type="ARBA" id="ARBA00008372"/>
    </source>
</evidence>
<dbReference type="GO" id="GO:0003723">
    <property type="term" value="F:RNA binding"/>
    <property type="evidence" value="ECO:0007669"/>
    <property type="project" value="UniProtKB-KW"/>
</dbReference>
<dbReference type="Pfam" id="PF04857">
    <property type="entry name" value="CAF1"/>
    <property type="match status" value="1"/>
</dbReference>
<dbReference type="FunCoup" id="A0A804QYU7">
    <property type="interactions" value="13"/>
</dbReference>
<dbReference type="EC" id="3.1.13.4" evidence="7"/>
<dbReference type="SUPFAM" id="SSF53098">
    <property type="entry name" value="Ribonuclease H-like"/>
    <property type="match status" value="1"/>
</dbReference>
<dbReference type="InParanoid" id="A0A804QYU7"/>
<evidence type="ECO:0000256" key="13">
    <source>
        <dbReference type="ARBA" id="ARBA00022884"/>
    </source>
</evidence>
<dbReference type="InterPro" id="IPR006941">
    <property type="entry name" value="RNase_CAF1"/>
</dbReference>
<evidence type="ECO:0000256" key="9">
    <source>
        <dbReference type="ARBA" id="ARBA00022722"/>
    </source>
</evidence>
<evidence type="ECO:0000313" key="20">
    <source>
        <dbReference type="Proteomes" id="UP000007305"/>
    </source>
</evidence>
<evidence type="ECO:0000256" key="6">
    <source>
        <dbReference type="ARBA" id="ARBA00011757"/>
    </source>
</evidence>
<keyword evidence="8" id="KW-0963">Cytoplasm</keyword>
<dbReference type="Proteomes" id="UP000007305">
    <property type="component" value="Chromosome 9"/>
</dbReference>
<comment type="function">
    <text evidence="17">Ubiquitous transcription factor required for a diverse set of processes. It is a component of the CCR4 complex involved in the control of gene expression.</text>
</comment>
<protein>
    <recommendedName>
        <fullName evidence="7">poly(A)-specific ribonuclease</fullName>
        <ecNumber evidence="7">3.1.13.4</ecNumber>
    </recommendedName>
</protein>
<dbReference type="EnsemblPlants" id="Zm00001eb377600_T001">
    <property type="protein sequence ID" value="Zm00001eb377600_P001"/>
    <property type="gene ID" value="Zm00001eb377600"/>
</dbReference>
<keyword evidence="14" id="KW-0805">Transcription regulation</keyword>
<dbReference type="InterPro" id="IPR039637">
    <property type="entry name" value="CNOT7/CNOT8/Pop2"/>
</dbReference>
<keyword evidence="15" id="KW-0804">Transcription</keyword>
<keyword evidence="13" id="KW-0694">RNA-binding</keyword>
<keyword evidence="12" id="KW-0269">Exonuclease</keyword>
<evidence type="ECO:0000256" key="12">
    <source>
        <dbReference type="ARBA" id="ARBA00022839"/>
    </source>
</evidence>
<comment type="subunit">
    <text evidence="6">Component of the CCR4-NOT complex, at least composed of CRR4 and CAF1 proteins.</text>
</comment>
<keyword evidence="11" id="KW-0378">Hydrolase</keyword>
<evidence type="ECO:0000256" key="4">
    <source>
        <dbReference type="ARBA" id="ARBA00004496"/>
    </source>
</evidence>
<dbReference type="GO" id="GO:0046872">
    <property type="term" value="F:metal ion binding"/>
    <property type="evidence" value="ECO:0007669"/>
    <property type="project" value="UniProtKB-KW"/>
</dbReference>
<feature type="region of interest" description="Disordered" evidence="18">
    <location>
        <begin position="1"/>
        <end position="36"/>
    </location>
</feature>
<comment type="catalytic activity">
    <reaction evidence="1">
        <text>Exonucleolytic cleavage of poly(A) to 5'-AMP.</text>
        <dbReference type="EC" id="3.1.13.4"/>
    </reaction>
</comment>
<reference evidence="19" key="3">
    <citation type="submission" date="2021-05" db="UniProtKB">
        <authorList>
            <consortium name="EnsemblPlants"/>
        </authorList>
    </citation>
    <scope>IDENTIFICATION</scope>
    <source>
        <strain evidence="19">cv. B73</strain>
    </source>
</reference>
<dbReference type="AlphaFoldDB" id="A0A804QYU7"/>
<name>A0A804QYU7_MAIZE</name>
<evidence type="ECO:0000256" key="14">
    <source>
        <dbReference type="ARBA" id="ARBA00023015"/>
    </source>
</evidence>
<feature type="region of interest" description="Disordered" evidence="18">
    <location>
        <begin position="85"/>
        <end position="104"/>
    </location>
</feature>
<evidence type="ECO:0000256" key="1">
    <source>
        <dbReference type="ARBA" id="ARBA00001663"/>
    </source>
</evidence>
<dbReference type="Gene3D" id="3.30.420.10">
    <property type="entry name" value="Ribonuclease H-like superfamily/Ribonuclease H"/>
    <property type="match status" value="1"/>
</dbReference>
<feature type="compositionally biased region" description="Low complexity" evidence="18">
    <location>
        <begin position="89"/>
        <end position="104"/>
    </location>
</feature>
<proteinExistence type="inferred from homology"/>
<evidence type="ECO:0000256" key="11">
    <source>
        <dbReference type="ARBA" id="ARBA00022801"/>
    </source>
</evidence>
<keyword evidence="9" id="KW-0540">Nuclease</keyword>
<dbReference type="GO" id="GO:0004535">
    <property type="term" value="F:poly(A)-specific ribonuclease activity"/>
    <property type="evidence" value="ECO:0000318"/>
    <property type="project" value="GO_Central"/>
</dbReference>